<evidence type="ECO:0000259" key="1">
    <source>
        <dbReference type="Pfam" id="PF20255"/>
    </source>
</evidence>
<evidence type="ECO:0000313" key="3">
    <source>
        <dbReference type="Proteomes" id="UP001140510"/>
    </source>
</evidence>
<name>A0A9W9D6Y0_9PLEO</name>
<protein>
    <recommendedName>
        <fullName evidence="1">DUF6606 domain-containing protein</fullName>
    </recommendedName>
</protein>
<comment type="caution">
    <text evidence="2">The sequence shown here is derived from an EMBL/GenBank/DDBJ whole genome shotgun (WGS) entry which is preliminary data.</text>
</comment>
<reference evidence="2" key="1">
    <citation type="submission" date="2022-10" db="EMBL/GenBank/DDBJ databases">
        <title>Tapping the CABI collections for fungal endophytes: first genome assemblies for Collariella, Neodidymelliopsis, Ascochyta clinopodiicola, Didymella pomorum, Didymosphaeria variabile, Neocosmospora piperis and Neocucurbitaria cava.</title>
        <authorList>
            <person name="Hill R."/>
        </authorList>
    </citation>
    <scope>NUCLEOTIDE SEQUENCE</scope>
    <source>
        <strain evidence="2">IMI 355091</strain>
    </source>
</reference>
<dbReference type="AlphaFoldDB" id="A0A9W9D6Y0"/>
<dbReference type="Proteomes" id="UP001140510">
    <property type="component" value="Unassembled WGS sequence"/>
</dbReference>
<keyword evidence="3" id="KW-1185">Reference proteome</keyword>
<dbReference type="InterPro" id="IPR046541">
    <property type="entry name" value="DUF6606"/>
</dbReference>
<gene>
    <name evidence="2" type="ORF">N0V91_006002</name>
</gene>
<feature type="domain" description="DUF6606" evidence="1">
    <location>
        <begin position="1"/>
        <end position="52"/>
    </location>
</feature>
<dbReference type="EMBL" id="JAPEVA010000044">
    <property type="protein sequence ID" value="KAJ4404308.1"/>
    <property type="molecule type" value="Genomic_DNA"/>
</dbReference>
<evidence type="ECO:0000313" key="2">
    <source>
        <dbReference type="EMBL" id="KAJ4404308.1"/>
    </source>
</evidence>
<dbReference type="Pfam" id="PF20255">
    <property type="entry name" value="DUF6606"/>
    <property type="match status" value="1"/>
</dbReference>
<accession>A0A9W9D6Y0</accession>
<dbReference type="OrthoDB" id="3182339at2759"/>
<proteinExistence type="predicted"/>
<sequence>MFDQAYKPWRRSPFYLTVRVATQRFLYKQFGVIVGRLYYKTLMCLMLRQFLENTLKKVPFESVSFLRQKLGRRLAKLASDRTAAAGSVNATTVSCLSSLDSMFEATLQSTGSWLKTTWRNYKRTHERVVPLLSTRIPAGALSFHLSNAYPVLSHILTNQAFQADTVKHTPENFLKQYDESVASVKPYMYAARSQIQISQYHATVIDPAKDDDSFGHARIMELEAVIRDYIRRIQTSPDGHPDEKSQMLLHLM</sequence>
<organism evidence="2 3">
    <name type="scientific">Didymella pomorum</name>
    <dbReference type="NCBI Taxonomy" id="749634"/>
    <lineage>
        <taxon>Eukaryota</taxon>
        <taxon>Fungi</taxon>
        <taxon>Dikarya</taxon>
        <taxon>Ascomycota</taxon>
        <taxon>Pezizomycotina</taxon>
        <taxon>Dothideomycetes</taxon>
        <taxon>Pleosporomycetidae</taxon>
        <taxon>Pleosporales</taxon>
        <taxon>Pleosporineae</taxon>
        <taxon>Didymellaceae</taxon>
        <taxon>Didymella</taxon>
    </lineage>
</organism>